<comment type="caution">
    <text evidence="2">The sequence shown here is derived from an EMBL/GenBank/DDBJ whole genome shotgun (WGS) entry which is preliminary data.</text>
</comment>
<dbReference type="RefSeq" id="WP_248010089.1">
    <property type="nucleotide sequence ID" value="NZ_JAJHVV010000011.1"/>
</dbReference>
<accession>A0A9X2BJA3</accession>
<keyword evidence="1" id="KW-0812">Transmembrane</keyword>
<keyword evidence="1" id="KW-0472">Membrane</keyword>
<reference evidence="2" key="1">
    <citation type="submission" date="2021-11" db="EMBL/GenBank/DDBJ databases">
        <title>Vibrio ZSDE26 sp. nov. and Vibrio ZSDZ34 sp. nov., isolated from coastal seawater in Qingdao.</title>
        <authorList>
            <person name="Zhang P."/>
        </authorList>
    </citation>
    <scope>NUCLEOTIDE SEQUENCE</scope>
    <source>
        <strain evidence="2">ZSDE26</strain>
    </source>
</reference>
<sequence length="123" mass="14071">MAAQPLTKGRFVQIIIMLIVLIGAFTWRTINHSQALFVDCKYQETCVFNVKNSIVEAVFTRELIKLNVDQSIIDISTPLIVVKPTKNQKEWALPDADHDSGIKMQFTLENNDVYQVSINNYQQ</sequence>
<evidence type="ECO:0000313" key="2">
    <source>
        <dbReference type="EMBL" id="MCK6265010.1"/>
    </source>
</evidence>
<proteinExistence type="predicted"/>
<evidence type="ECO:0000313" key="3">
    <source>
        <dbReference type="Proteomes" id="UP001139559"/>
    </source>
</evidence>
<organism evidence="2 3">
    <name type="scientific">Vibrio amylolyticus</name>
    <dbReference type="NCBI Taxonomy" id="2847292"/>
    <lineage>
        <taxon>Bacteria</taxon>
        <taxon>Pseudomonadati</taxon>
        <taxon>Pseudomonadota</taxon>
        <taxon>Gammaproteobacteria</taxon>
        <taxon>Vibrionales</taxon>
        <taxon>Vibrionaceae</taxon>
        <taxon>Vibrio</taxon>
    </lineage>
</organism>
<evidence type="ECO:0000256" key="1">
    <source>
        <dbReference type="SAM" id="Phobius"/>
    </source>
</evidence>
<dbReference type="Proteomes" id="UP001139559">
    <property type="component" value="Unassembled WGS sequence"/>
</dbReference>
<feature type="transmembrane region" description="Helical" evidence="1">
    <location>
        <begin position="12"/>
        <end position="30"/>
    </location>
</feature>
<gene>
    <name evidence="2" type="ORF">KP803_17160</name>
</gene>
<name>A0A9X2BJA3_9VIBR</name>
<keyword evidence="3" id="KW-1185">Reference proteome</keyword>
<protein>
    <submittedName>
        <fullName evidence="2">Uncharacterized protein</fullName>
    </submittedName>
</protein>
<keyword evidence="1" id="KW-1133">Transmembrane helix</keyword>
<dbReference type="EMBL" id="JAJHVV010000011">
    <property type="protein sequence ID" value="MCK6265010.1"/>
    <property type="molecule type" value="Genomic_DNA"/>
</dbReference>
<dbReference type="AlphaFoldDB" id="A0A9X2BJA3"/>